<dbReference type="SUPFAM" id="SSF53927">
    <property type="entry name" value="Cytidine deaminase-like"/>
    <property type="match status" value="1"/>
</dbReference>
<protein>
    <recommendedName>
        <fullName evidence="2">CMP/dCMP-type deaminase domain-containing protein</fullName>
    </recommendedName>
</protein>
<dbReference type="CDD" id="cd01285">
    <property type="entry name" value="nucleoside_deaminase"/>
    <property type="match status" value="1"/>
</dbReference>
<dbReference type="VEuPathDB" id="FungiDB:P175DRAFT_0441937"/>
<accession>A0A0F8WMT6</accession>
<dbReference type="Pfam" id="PF00383">
    <property type="entry name" value="dCMP_cyt_deam_1"/>
    <property type="match status" value="1"/>
</dbReference>
<evidence type="ECO:0000256" key="1">
    <source>
        <dbReference type="SAM" id="SignalP"/>
    </source>
</evidence>
<feature type="domain" description="CMP/dCMP-type deaminase" evidence="2">
    <location>
        <begin position="41"/>
        <end position="174"/>
    </location>
</feature>
<dbReference type="GO" id="GO:0052717">
    <property type="term" value="F:tRNA-specific adenosine-34 deaminase activity"/>
    <property type="evidence" value="ECO:0007669"/>
    <property type="project" value="TreeGrafter"/>
</dbReference>
<proteinExistence type="predicted"/>
<dbReference type="PANTHER" id="PTHR11079">
    <property type="entry name" value="CYTOSINE DEAMINASE FAMILY MEMBER"/>
    <property type="match status" value="1"/>
</dbReference>
<dbReference type="OrthoDB" id="408702at2759"/>
<dbReference type="Proteomes" id="UP000034947">
    <property type="component" value="Unassembled WGS sequence"/>
</dbReference>
<dbReference type="InterPro" id="IPR016193">
    <property type="entry name" value="Cytidine_deaminase-like"/>
</dbReference>
<dbReference type="GO" id="GO:0002100">
    <property type="term" value="P:tRNA wobble adenosine to inosine editing"/>
    <property type="evidence" value="ECO:0007669"/>
    <property type="project" value="TreeGrafter"/>
</dbReference>
<dbReference type="InterPro" id="IPR002125">
    <property type="entry name" value="CMP_dCMP_dom"/>
</dbReference>
<dbReference type="EMBL" id="JYKN01001791">
    <property type="protein sequence ID" value="KKK19020.1"/>
    <property type="molecule type" value="Genomic_DNA"/>
</dbReference>
<evidence type="ECO:0000259" key="2">
    <source>
        <dbReference type="PROSITE" id="PS51747"/>
    </source>
</evidence>
<dbReference type="AlphaFoldDB" id="A0A0F8WMT6"/>
<reference evidence="3 4" key="1">
    <citation type="submission" date="2015-02" db="EMBL/GenBank/DDBJ databases">
        <title>Draft Genome Sequences of Two Closely-Related Aflatoxigenic Aspergillus Species Obtained from the Cote d'Ivoire.</title>
        <authorList>
            <person name="Moore G.G."/>
            <person name="Beltz S.B."/>
            <person name="Mack B.M."/>
        </authorList>
    </citation>
    <scope>NUCLEOTIDE SEQUENCE [LARGE SCALE GENOMIC DNA]</scope>
    <source>
        <strain evidence="3 4">SRRC1432</strain>
    </source>
</reference>
<feature type="signal peptide" evidence="1">
    <location>
        <begin position="1"/>
        <end position="19"/>
    </location>
</feature>
<keyword evidence="4" id="KW-1185">Reference proteome</keyword>
<gene>
    <name evidence="3" type="ORF">AOCH_005278</name>
</gene>
<keyword evidence="1" id="KW-0732">Signal</keyword>
<dbReference type="PROSITE" id="PS51747">
    <property type="entry name" value="CYT_DCMP_DEAMINASES_2"/>
    <property type="match status" value="1"/>
</dbReference>
<name>A0A0F8WMT6_9EURO</name>
<organism evidence="3 4">
    <name type="scientific">Aspergillus ochraceoroseus</name>
    <dbReference type="NCBI Taxonomy" id="138278"/>
    <lineage>
        <taxon>Eukaryota</taxon>
        <taxon>Fungi</taxon>
        <taxon>Dikarya</taxon>
        <taxon>Ascomycota</taxon>
        <taxon>Pezizomycotina</taxon>
        <taxon>Eurotiomycetes</taxon>
        <taxon>Eurotiomycetidae</taxon>
        <taxon>Eurotiales</taxon>
        <taxon>Aspergillaceae</taxon>
        <taxon>Aspergillus</taxon>
        <taxon>Aspergillus subgen. Nidulantes</taxon>
    </lineage>
</organism>
<comment type="caution">
    <text evidence="3">The sequence shown here is derived from an EMBL/GenBank/DDBJ whole genome shotgun (WGS) entry which is preliminary data.</text>
</comment>
<dbReference type="PANTHER" id="PTHR11079:SF203">
    <property type="entry name" value="CMP_DCMP-TYPE DEAMINASE DOMAIN-CONTAINING PROTEIN"/>
    <property type="match status" value="1"/>
</dbReference>
<evidence type="ECO:0000313" key="4">
    <source>
        <dbReference type="Proteomes" id="UP000034947"/>
    </source>
</evidence>
<evidence type="ECO:0000313" key="3">
    <source>
        <dbReference type="EMBL" id="KKK19020.1"/>
    </source>
</evidence>
<feature type="chain" id="PRO_5002529140" description="CMP/dCMP-type deaminase domain-containing protein" evidence="1">
    <location>
        <begin position="20"/>
        <end position="233"/>
    </location>
</feature>
<sequence>MMLAPFVALLLFAALFTQASWWSMMIIAQPQLAINSIPFTTRVYWMRRANAALAELSDSPCPFAAFGSVIVNHTGSTGLGNLICIAVNENSRTGNPSMHGEIAAINNCTAILTDPNGRFRLSPAEAQDAFADLTIYTNAESCPMCASAIRWSGFREYVYGTSIETLIQNGWGQIQILSEEVFEASRDLPSQSRLIGEILTNETDPYFLWQYNPNYSCPHGCHRPENGLICQAK</sequence>
<dbReference type="Gene3D" id="3.40.140.10">
    <property type="entry name" value="Cytidine Deaminase, domain 2"/>
    <property type="match status" value="1"/>
</dbReference>